<evidence type="ECO:0000256" key="1">
    <source>
        <dbReference type="PROSITE-ProRule" id="PRU00339"/>
    </source>
</evidence>
<gene>
    <name evidence="2" type="ORF">ABZZ21_19785</name>
</gene>
<dbReference type="InterPro" id="IPR011990">
    <property type="entry name" value="TPR-like_helical_dom_sf"/>
</dbReference>
<keyword evidence="1" id="KW-0802">TPR repeat</keyword>
<reference evidence="2 3" key="1">
    <citation type="submission" date="2024-06" db="EMBL/GenBank/DDBJ databases">
        <title>The Natural Products Discovery Center: Release of the First 8490 Sequenced Strains for Exploring Actinobacteria Biosynthetic Diversity.</title>
        <authorList>
            <person name="Kalkreuter E."/>
            <person name="Kautsar S.A."/>
            <person name="Yang D."/>
            <person name="Bader C.D."/>
            <person name="Teijaro C.N."/>
            <person name="Fluegel L."/>
            <person name="Davis C.M."/>
            <person name="Simpson J.R."/>
            <person name="Lauterbach L."/>
            <person name="Steele A.D."/>
            <person name="Gui C."/>
            <person name="Meng S."/>
            <person name="Li G."/>
            <person name="Viehrig K."/>
            <person name="Ye F."/>
            <person name="Su P."/>
            <person name="Kiefer A.F."/>
            <person name="Nichols A."/>
            <person name="Cepeda A.J."/>
            <person name="Yan W."/>
            <person name="Fan B."/>
            <person name="Jiang Y."/>
            <person name="Adhikari A."/>
            <person name="Zheng C.-J."/>
            <person name="Schuster L."/>
            <person name="Cowan T.M."/>
            <person name="Smanski M.J."/>
            <person name="Chevrette M.G."/>
            <person name="De Carvalho L.P.S."/>
            <person name="Shen B."/>
        </authorList>
    </citation>
    <scope>NUCLEOTIDE SEQUENCE [LARGE SCALE GENOMIC DNA]</scope>
    <source>
        <strain evidence="2 3">NPDC006434</strain>
    </source>
</reference>
<protein>
    <submittedName>
        <fullName evidence="2">Tetratricopeptide repeat protein</fullName>
    </submittedName>
</protein>
<evidence type="ECO:0000313" key="2">
    <source>
        <dbReference type="EMBL" id="MET9846765.1"/>
    </source>
</evidence>
<dbReference type="PROSITE" id="PS50005">
    <property type="entry name" value="TPR"/>
    <property type="match status" value="1"/>
</dbReference>
<proteinExistence type="predicted"/>
<dbReference type="SUPFAM" id="SSF48452">
    <property type="entry name" value="TPR-like"/>
    <property type="match status" value="1"/>
</dbReference>
<comment type="caution">
    <text evidence="2">The sequence shown here is derived from an EMBL/GenBank/DDBJ whole genome shotgun (WGS) entry which is preliminary data.</text>
</comment>
<sequence>MPETSGSTGRTPETHVIDFRAAERLLTANDPQGAVKLLDRVIAEHPENTAARLLRARAFFAAAQLRPAELEFTIVLEREPDNAYAHYALARTYQRQARPDQAKRHFRLAAALDPNPRYLEAARFDS</sequence>
<dbReference type="EMBL" id="JBEXPZ010000024">
    <property type="protein sequence ID" value="MET9846765.1"/>
    <property type="molecule type" value="Genomic_DNA"/>
</dbReference>
<keyword evidence="3" id="KW-1185">Reference proteome</keyword>
<dbReference type="Proteomes" id="UP001550210">
    <property type="component" value="Unassembled WGS sequence"/>
</dbReference>
<dbReference type="RefSeq" id="WP_055514151.1">
    <property type="nucleotide sequence ID" value="NZ_JBEGHN010000003.1"/>
</dbReference>
<dbReference type="Gene3D" id="1.25.40.10">
    <property type="entry name" value="Tetratricopeptide repeat domain"/>
    <property type="match status" value="1"/>
</dbReference>
<accession>A0ABV2UYW7</accession>
<evidence type="ECO:0000313" key="3">
    <source>
        <dbReference type="Proteomes" id="UP001550210"/>
    </source>
</evidence>
<feature type="repeat" description="TPR" evidence="1">
    <location>
        <begin position="83"/>
        <end position="116"/>
    </location>
</feature>
<dbReference type="SMART" id="SM00028">
    <property type="entry name" value="TPR"/>
    <property type="match status" value="2"/>
</dbReference>
<dbReference type="Pfam" id="PF14559">
    <property type="entry name" value="TPR_19"/>
    <property type="match status" value="2"/>
</dbReference>
<name>A0ABV2UYW7_9ACTN</name>
<dbReference type="InterPro" id="IPR019734">
    <property type="entry name" value="TPR_rpt"/>
</dbReference>
<organism evidence="2 3">
    <name type="scientific">Streptomyces ossamyceticus</name>
    <dbReference type="NCBI Taxonomy" id="249581"/>
    <lineage>
        <taxon>Bacteria</taxon>
        <taxon>Bacillati</taxon>
        <taxon>Actinomycetota</taxon>
        <taxon>Actinomycetes</taxon>
        <taxon>Kitasatosporales</taxon>
        <taxon>Streptomycetaceae</taxon>
        <taxon>Streptomyces</taxon>
    </lineage>
</organism>